<dbReference type="PROSITE" id="PS50885">
    <property type="entry name" value="HAMP"/>
    <property type="match status" value="1"/>
</dbReference>
<dbReference type="Pfam" id="PF00672">
    <property type="entry name" value="HAMP"/>
    <property type="match status" value="1"/>
</dbReference>
<keyword evidence="2" id="KW-1003">Cell membrane</keyword>
<keyword evidence="8" id="KW-1133">Transmembrane helix</keyword>
<evidence type="ECO:0000256" key="6">
    <source>
        <dbReference type="PROSITE-ProRule" id="PRU00284"/>
    </source>
</evidence>
<dbReference type="KEGG" id="ppsc:EHS13_34380"/>
<proteinExistence type="inferred from homology"/>
<feature type="domain" description="Methyl-accepting transducer" evidence="9">
    <location>
        <begin position="316"/>
        <end position="566"/>
    </location>
</feature>
<evidence type="ECO:0000256" key="2">
    <source>
        <dbReference type="ARBA" id="ARBA00022475"/>
    </source>
</evidence>
<accession>A0A6B8RT11</accession>
<organism evidence="11 12">
    <name type="scientific">Paenibacillus psychroresistens</name>
    <dbReference type="NCBI Taxonomy" id="1778678"/>
    <lineage>
        <taxon>Bacteria</taxon>
        <taxon>Bacillati</taxon>
        <taxon>Bacillota</taxon>
        <taxon>Bacilli</taxon>
        <taxon>Bacillales</taxon>
        <taxon>Paenibacillaceae</taxon>
        <taxon>Paenibacillus</taxon>
    </lineage>
</organism>
<dbReference type="CDD" id="cd06225">
    <property type="entry name" value="HAMP"/>
    <property type="match status" value="1"/>
</dbReference>
<evidence type="ECO:0000256" key="5">
    <source>
        <dbReference type="ARBA" id="ARBA00029447"/>
    </source>
</evidence>
<dbReference type="EMBL" id="CP034235">
    <property type="protein sequence ID" value="QGQ99590.1"/>
    <property type="molecule type" value="Genomic_DNA"/>
</dbReference>
<comment type="similarity">
    <text evidence="5">Belongs to the methyl-accepting chemotaxis (MCP) protein family.</text>
</comment>
<reference evidence="12" key="1">
    <citation type="submission" date="2018-11" db="EMBL/GenBank/DDBJ databases">
        <title>Complete genome sequence of Paenibacillus sp. ML311-T8.</title>
        <authorList>
            <person name="Nam Y.-D."/>
            <person name="Kang J."/>
            <person name="Chung W.-H."/>
            <person name="Park Y.S."/>
        </authorList>
    </citation>
    <scope>NUCLEOTIDE SEQUENCE [LARGE SCALE GENOMIC DNA]</scope>
    <source>
        <strain evidence="12">ML311-T8</strain>
    </source>
</reference>
<dbReference type="Gene3D" id="1.10.287.950">
    <property type="entry name" value="Methyl-accepting chemotaxis protein"/>
    <property type="match status" value="1"/>
</dbReference>
<dbReference type="PANTHER" id="PTHR32089">
    <property type="entry name" value="METHYL-ACCEPTING CHEMOTAXIS PROTEIN MCPB"/>
    <property type="match status" value="1"/>
</dbReference>
<dbReference type="PROSITE" id="PS50111">
    <property type="entry name" value="CHEMOTAXIS_TRANSDUC_2"/>
    <property type="match status" value="1"/>
</dbReference>
<feature type="coiled-coil region" evidence="7">
    <location>
        <begin position="113"/>
        <end position="170"/>
    </location>
</feature>
<sequence>MEFISTKYACSTIILYHLHFRRQVGNGRRPMPLFNKLFKTMKARLVMGFTCIVLISSIVAWYNLSNVHQIKAEMTYQNAQMDQKIATLELKQLLEDVTPVASSIMVDHNPDLADLLAEKRAAFEQNLDNLAIDAITAAEKSFTAQVLEGAQVYFANIEKALEKLNDLEIDPMDLLDQTDAMNVESQIQKQNIVNLIDESYLTYTQNVADALLASNKMVDSTVRISTLAIAAVILFSIIVAFLIIRSFTKPVRRLQLAVHRIAEGDLRHQLNEKSSDELGQLSQSFDHMIVKVSEMLGHSRKIALSLADYSHSFEDFSKMTAVANSEIIRSIEEISHGAEQQAELSEKSSILIYELEAEMNDIASYTTTMKASGATALAKTQFGAASVGALKEAAEQSDHKMDHVSITMEKLTESSAQIERIVHTITEISTQTNVLALNAAIEAARAGIHGKGFSVIAEEVRLLSSETKTSAGHIARLINSVQLQMKDAKQQTLEARMSIHSQNIKVSETLESFQDMDASALEIASQMEQISLKVEQVKRKNDRLNETLQIVAGIAQETAAGVEEVNSSSQQQDMAIRKIAEHAVEINGLSQELFTEIDQFEIEIASDESDPEAANEAIEIMTIPVSDVQESPESDLEVDSFEAKVAAIEEEKKKDLVPA</sequence>
<evidence type="ECO:0000256" key="3">
    <source>
        <dbReference type="ARBA" id="ARBA00023136"/>
    </source>
</evidence>
<evidence type="ECO:0000259" key="9">
    <source>
        <dbReference type="PROSITE" id="PS50111"/>
    </source>
</evidence>
<dbReference type="Proteomes" id="UP000426246">
    <property type="component" value="Chromosome"/>
</dbReference>
<dbReference type="GO" id="GO:0007165">
    <property type="term" value="P:signal transduction"/>
    <property type="evidence" value="ECO:0007669"/>
    <property type="project" value="UniProtKB-KW"/>
</dbReference>
<evidence type="ECO:0000259" key="10">
    <source>
        <dbReference type="PROSITE" id="PS50885"/>
    </source>
</evidence>
<dbReference type="GO" id="GO:0005886">
    <property type="term" value="C:plasma membrane"/>
    <property type="evidence" value="ECO:0007669"/>
    <property type="project" value="UniProtKB-SubCell"/>
</dbReference>
<feature type="domain" description="HAMP" evidence="10">
    <location>
        <begin position="245"/>
        <end position="297"/>
    </location>
</feature>
<keyword evidence="12" id="KW-1185">Reference proteome</keyword>
<dbReference type="AlphaFoldDB" id="A0A6B8RT11"/>
<keyword evidence="8" id="KW-0812">Transmembrane</keyword>
<keyword evidence="4 6" id="KW-0807">Transducer</keyword>
<keyword evidence="7" id="KW-0175">Coiled coil</keyword>
<evidence type="ECO:0000256" key="7">
    <source>
        <dbReference type="SAM" id="Coils"/>
    </source>
</evidence>
<name>A0A6B8RT11_9BACL</name>
<evidence type="ECO:0000313" key="12">
    <source>
        <dbReference type="Proteomes" id="UP000426246"/>
    </source>
</evidence>
<dbReference type="SMART" id="SM00304">
    <property type="entry name" value="HAMP"/>
    <property type="match status" value="1"/>
</dbReference>
<dbReference type="SUPFAM" id="SSF58104">
    <property type="entry name" value="Methyl-accepting chemotaxis protein (MCP) signaling domain"/>
    <property type="match status" value="1"/>
</dbReference>
<dbReference type="InterPro" id="IPR004089">
    <property type="entry name" value="MCPsignal_dom"/>
</dbReference>
<evidence type="ECO:0000313" key="11">
    <source>
        <dbReference type="EMBL" id="QGQ99590.1"/>
    </source>
</evidence>
<evidence type="ECO:0000256" key="8">
    <source>
        <dbReference type="SAM" id="Phobius"/>
    </source>
</evidence>
<dbReference type="PANTHER" id="PTHR32089:SF112">
    <property type="entry name" value="LYSOZYME-LIKE PROTEIN-RELATED"/>
    <property type="match status" value="1"/>
</dbReference>
<dbReference type="Pfam" id="PF00015">
    <property type="entry name" value="MCPsignal"/>
    <property type="match status" value="1"/>
</dbReference>
<dbReference type="Gene3D" id="6.10.340.10">
    <property type="match status" value="1"/>
</dbReference>
<feature type="transmembrane region" description="Helical" evidence="8">
    <location>
        <begin position="224"/>
        <end position="244"/>
    </location>
</feature>
<dbReference type="SMART" id="SM00283">
    <property type="entry name" value="MA"/>
    <property type="match status" value="1"/>
</dbReference>
<evidence type="ECO:0000256" key="4">
    <source>
        <dbReference type="ARBA" id="ARBA00023224"/>
    </source>
</evidence>
<evidence type="ECO:0000256" key="1">
    <source>
        <dbReference type="ARBA" id="ARBA00004236"/>
    </source>
</evidence>
<feature type="transmembrane region" description="Helical" evidence="8">
    <location>
        <begin position="45"/>
        <end position="64"/>
    </location>
</feature>
<keyword evidence="3 8" id="KW-0472">Membrane</keyword>
<protein>
    <submittedName>
        <fullName evidence="11">Methyl-accepting chemotaxis protein</fullName>
    </submittedName>
</protein>
<gene>
    <name evidence="11" type="ORF">EHS13_34380</name>
</gene>
<comment type="subcellular location">
    <subcellularLocation>
        <location evidence="1">Cell membrane</location>
    </subcellularLocation>
</comment>
<dbReference type="InterPro" id="IPR003660">
    <property type="entry name" value="HAMP_dom"/>
</dbReference>